<reference evidence="3" key="2">
    <citation type="submission" date="2020-05" db="UniProtKB">
        <authorList>
            <consortium name="EnsemblMetazoa"/>
        </authorList>
    </citation>
    <scope>IDENTIFICATION</scope>
</reference>
<proteinExistence type="predicted"/>
<evidence type="ECO:0000313" key="3">
    <source>
        <dbReference type="EnsemblMetazoa" id="ASIC005204-PA"/>
    </source>
</evidence>
<feature type="region of interest" description="Disordered" evidence="1">
    <location>
        <begin position="1"/>
        <end position="72"/>
    </location>
</feature>
<dbReference type="Proteomes" id="UP000030765">
    <property type="component" value="Unassembled WGS sequence"/>
</dbReference>
<sequence length="103" mass="11877">MSSYEEGEKPKTEKEQSPVGQSPPGADSASGGRKSPEFQIIRFRQPKKRETMKRWSIPGERPVTPKTSQAQMESQIRMLELMKESKAKAFFERQLAIQHRKKE</sequence>
<dbReference type="AlphaFoldDB" id="A0A084VIU2"/>
<organism evidence="2">
    <name type="scientific">Anopheles sinensis</name>
    <name type="common">Mosquito</name>
    <dbReference type="NCBI Taxonomy" id="74873"/>
    <lineage>
        <taxon>Eukaryota</taxon>
        <taxon>Metazoa</taxon>
        <taxon>Ecdysozoa</taxon>
        <taxon>Arthropoda</taxon>
        <taxon>Hexapoda</taxon>
        <taxon>Insecta</taxon>
        <taxon>Pterygota</taxon>
        <taxon>Neoptera</taxon>
        <taxon>Endopterygota</taxon>
        <taxon>Diptera</taxon>
        <taxon>Nematocera</taxon>
        <taxon>Culicoidea</taxon>
        <taxon>Culicidae</taxon>
        <taxon>Anophelinae</taxon>
        <taxon>Anopheles</taxon>
    </lineage>
</organism>
<keyword evidence="4" id="KW-1185">Reference proteome</keyword>
<accession>A0A084VIU2</accession>
<evidence type="ECO:0000313" key="4">
    <source>
        <dbReference type="Proteomes" id="UP000030765"/>
    </source>
</evidence>
<dbReference type="EnsemblMetazoa" id="ASIC005204-RA">
    <property type="protein sequence ID" value="ASIC005204-PA"/>
    <property type="gene ID" value="ASIC005204"/>
</dbReference>
<evidence type="ECO:0000313" key="2">
    <source>
        <dbReference type="EMBL" id="KFB37886.1"/>
    </source>
</evidence>
<dbReference type="EMBL" id="ATLV01013408">
    <property type="status" value="NOT_ANNOTATED_CDS"/>
    <property type="molecule type" value="Genomic_DNA"/>
</dbReference>
<dbReference type="VEuPathDB" id="VectorBase:ASIC005204"/>
<name>A0A084VIU2_ANOSI</name>
<feature type="compositionally biased region" description="Basic and acidic residues" evidence="1">
    <location>
        <begin position="1"/>
        <end position="16"/>
    </location>
</feature>
<dbReference type="EMBL" id="KE524855">
    <property type="protein sequence ID" value="KFB37886.1"/>
    <property type="molecule type" value="Genomic_DNA"/>
</dbReference>
<reference evidence="2 4" key="1">
    <citation type="journal article" date="2014" name="BMC Genomics">
        <title>Genome sequence of Anopheles sinensis provides insight into genetics basis of mosquito competence for malaria parasites.</title>
        <authorList>
            <person name="Zhou D."/>
            <person name="Zhang D."/>
            <person name="Ding G."/>
            <person name="Shi L."/>
            <person name="Hou Q."/>
            <person name="Ye Y."/>
            <person name="Xu Y."/>
            <person name="Zhou H."/>
            <person name="Xiong C."/>
            <person name="Li S."/>
            <person name="Yu J."/>
            <person name="Hong S."/>
            <person name="Yu X."/>
            <person name="Zou P."/>
            <person name="Chen C."/>
            <person name="Chang X."/>
            <person name="Wang W."/>
            <person name="Lv Y."/>
            <person name="Sun Y."/>
            <person name="Ma L."/>
            <person name="Shen B."/>
            <person name="Zhu C."/>
        </authorList>
    </citation>
    <scope>NUCLEOTIDE SEQUENCE [LARGE SCALE GENOMIC DNA]</scope>
</reference>
<evidence type="ECO:0000256" key="1">
    <source>
        <dbReference type="SAM" id="MobiDB-lite"/>
    </source>
</evidence>
<protein>
    <submittedName>
        <fullName evidence="2 3">Bestrophin-3 isoform 1</fullName>
    </submittedName>
</protein>
<gene>
    <name evidence="2" type="ORF">ZHAS_00005204</name>
</gene>